<dbReference type="AlphaFoldDB" id="A0A0A9BT02"/>
<sequence length="26" mass="3141">MNYIVQTRTSQCHYNSRKLVEKLLKS</sequence>
<organism evidence="1">
    <name type="scientific">Arundo donax</name>
    <name type="common">Giant reed</name>
    <name type="synonym">Donax arundinaceus</name>
    <dbReference type="NCBI Taxonomy" id="35708"/>
    <lineage>
        <taxon>Eukaryota</taxon>
        <taxon>Viridiplantae</taxon>
        <taxon>Streptophyta</taxon>
        <taxon>Embryophyta</taxon>
        <taxon>Tracheophyta</taxon>
        <taxon>Spermatophyta</taxon>
        <taxon>Magnoliopsida</taxon>
        <taxon>Liliopsida</taxon>
        <taxon>Poales</taxon>
        <taxon>Poaceae</taxon>
        <taxon>PACMAD clade</taxon>
        <taxon>Arundinoideae</taxon>
        <taxon>Arundineae</taxon>
        <taxon>Arundo</taxon>
    </lineage>
</organism>
<evidence type="ECO:0000313" key="1">
    <source>
        <dbReference type="EMBL" id="JAD67129.1"/>
    </source>
</evidence>
<reference evidence="1" key="2">
    <citation type="journal article" date="2015" name="Data Brief">
        <title>Shoot transcriptome of the giant reed, Arundo donax.</title>
        <authorList>
            <person name="Barrero R.A."/>
            <person name="Guerrero F.D."/>
            <person name="Moolhuijzen P."/>
            <person name="Goolsby J.A."/>
            <person name="Tidwell J."/>
            <person name="Bellgard S.E."/>
            <person name="Bellgard M.I."/>
        </authorList>
    </citation>
    <scope>NUCLEOTIDE SEQUENCE</scope>
    <source>
        <tissue evidence="1">Shoot tissue taken approximately 20 cm above the soil surface</tissue>
    </source>
</reference>
<name>A0A0A9BT02_ARUDO</name>
<protein>
    <submittedName>
        <fullName evidence="1">Uncharacterized protein</fullName>
    </submittedName>
</protein>
<proteinExistence type="predicted"/>
<dbReference type="EMBL" id="GBRH01230766">
    <property type="protein sequence ID" value="JAD67129.1"/>
    <property type="molecule type" value="Transcribed_RNA"/>
</dbReference>
<accession>A0A0A9BT02</accession>
<reference evidence="1" key="1">
    <citation type="submission" date="2014-09" db="EMBL/GenBank/DDBJ databases">
        <authorList>
            <person name="Magalhaes I.L.F."/>
            <person name="Oliveira U."/>
            <person name="Santos F.R."/>
            <person name="Vidigal T.H.D.A."/>
            <person name="Brescovit A.D."/>
            <person name="Santos A.J."/>
        </authorList>
    </citation>
    <scope>NUCLEOTIDE SEQUENCE</scope>
    <source>
        <tissue evidence="1">Shoot tissue taken approximately 20 cm above the soil surface</tissue>
    </source>
</reference>